<accession>A0ACC0QAU6</accession>
<comment type="caution">
    <text evidence="1">The sequence shown here is derived from an EMBL/GenBank/DDBJ whole genome shotgun (WGS) entry which is preliminary data.</text>
</comment>
<evidence type="ECO:0000313" key="1">
    <source>
        <dbReference type="EMBL" id="KAI8648710.1"/>
    </source>
</evidence>
<organism evidence="1 2">
    <name type="scientific">Fusarium keratoplasticum</name>
    <dbReference type="NCBI Taxonomy" id="1328300"/>
    <lineage>
        <taxon>Eukaryota</taxon>
        <taxon>Fungi</taxon>
        <taxon>Dikarya</taxon>
        <taxon>Ascomycota</taxon>
        <taxon>Pezizomycotina</taxon>
        <taxon>Sordariomycetes</taxon>
        <taxon>Hypocreomycetidae</taxon>
        <taxon>Hypocreales</taxon>
        <taxon>Nectriaceae</taxon>
        <taxon>Fusarium</taxon>
        <taxon>Fusarium solani species complex</taxon>
    </lineage>
</organism>
<evidence type="ECO:0000313" key="2">
    <source>
        <dbReference type="Proteomes" id="UP001065298"/>
    </source>
</evidence>
<sequence length="613" mass="67324">MLVNSLLLTATAAISLLPSLVYAAPAPAVVYHEDGSVELVVDSTDDDGNVVAKRNVFLESFTGCSKDQEASIVGSWRSMLEMAAKIKDKVDFNEQVAKDFLGDPSRNKDDQDMIKKLINSVGTWQLGGRINWHLQMRCDDPNRKKKQRGASFPDGCPTGAKKEDFEKCASRCWRSAGTGDNGEVIWRKRAIAYTENWPSTHVGMMNWCPGWFDQPTCNSAASKWSRASDANKFNMINYQCREQSMVHELFHIDANWKHHAYGNGHIMDRSMYLENPNGGPKLKRQAYGPLYTKVLARYGLKSVGLYVRTNADNLAFYFLGKWIQEEFGVYPNEPITDKRPIGFDKAPQHKRDDGMPDETPDVWDPIREVDGKVELGDPNDLAQALGAESKEDAYTLYEDNPDACLDFVAQDENDENPVCVDIGEVVELEADQAPVAGPVDAPTAGPVVAPTAGPAAAPAAGPVTETRTGEVATSCVYTVTTIEGVTEPGVYTLEPTVETMCLCNDVIQAGIATVTAEDNSRYLVCQVENQITVSTLPPEEPTPEPESPGEETKSEDQPPEPTPQDPESPDCKACSDNMGASSCPAEDQQCLIDQCRNDEACQRCVFDCDGMFE</sequence>
<gene>
    <name evidence="1" type="ORF">NCS57_01483200</name>
</gene>
<dbReference type="Proteomes" id="UP001065298">
    <property type="component" value="Chromosome 14"/>
</dbReference>
<name>A0ACC0QAU6_9HYPO</name>
<dbReference type="EMBL" id="CM046516">
    <property type="protein sequence ID" value="KAI8648710.1"/>
    <property type="molecule type" value="Genomic_DNA"/>
</dbReference>
<keyword evidence="2" id="KW-1185">Reference proteome</keyword>
<protein>
    <submittedName>
        <fullName evidence="1">Uncharacterized protein</fullName>
    </submittedName>
</protein>
<reference evidence="1" key="1">
    <citation type="submission" date="2022-06" db="EMBL/GenBank/DDBJ databases">
        <title>Fusarium solani species complex genomes reveal bases of compartmentalisation and animal pathogenesis.</title>
        <authorList>
            <person name="Tsai I.J."/>
        </authorList>
    </citation>
    <scope>NUCLEOTIDE SEQUENCE</scope>
    <source>
        <strain evidence="1">Fu6.1</strain>
    </source>
</reference>
<proteinExistence type="predicted"/>